<sequence length="148" mass="16442">MSANVESMFYVREAPWHGLGIRVEHALTANEALSAAGLDWSVIQKSIQTEDLSEIPGYKPNIRAADQRLLGVVSDRYKIVQNHEAFAFADELLGEGVPFKTAGSLQNGKKIWLLAKLHLRSMSLPGTTYLRIWCSQIVMTETVALKSQ</sequence>
<protein>
    <submittedName>
        <fullName evidence="1">DUF932 domain-containing protein</fullName>
    </submittedName>
</protein>
<dbReference type="AlphaFoldDB" id="A0AAE9Q0T8"/>
<proteinExistence type="predicted"/>
<reference evidence="1" key="1">
    <citation type="submission" date="2022-11" db="EMBL/GenBank/DDBJ databases">
        <authorList>
            <person name="Vasilchenko N.G."/>
            <person name="Prazdnova E.V."/>
            <person name="Gorovtsov A.V."/>
            <person name="Chistyakov V.A."/>
            <person name="Pak M.L."/>
        </authorList>
    </citation>
    <scope>NUCLEOTIDE SEQUENCE</scope>
    <source>
        <strain evidence="1">R 4.5</strain>
    </source>
</reference>
<evidence type="ECO:0000313" key="1">
    <source>
        <dbReference type="EMBL" id="UZP76455.1"/>
    </source>
</evidence>
<name>A0AAE9Q0T8_PAEPO</name>
<dbReference type="InterPro" id="IPR026325">
    <property type="entry name" value="DUF932"/>
</dbReference>
<organism evidence="1">
    <name type="scientific">Paenibacillus polymyxa</name>
    <name type="common">Bacillus polymyxa</name>
    <dbReference type="NCBI Taxonomy" id="1406"/>
    <lineage>
        <taxon>Bacteria</taxon>
        <taxon>Bacillati</taxon>
        <taxon>Bacillota</taxon>
        <taxon>Bacilli</taxon>
        <taxon>Bacillales</taxon>
        <taxon>Paenibacillaceae</taxon>
        <taxon>Paenibacillus</taxon>
    </lineage>
</organism>
<gene>
    <name evidence="1" type="ORF">MF626_05500</name>
</gene>
<dbReference type="Pfam" id="PF06067">
    <property type="entry name" value="DUF932"/>
    <property type="match status" value="1"/>
</dbReference>
<dbReference type="EMBL" id="CP097770">
    <property type="protein sequence ID" value="UZP76455.1"/>
    <property type="molecule type" value="Genomic_DNA"/>
</dbReference>
<accession>A0AAE9Q0T8</accession>